<evidence type="ECO:0000313" key="4">
    <source>
        <dbReference type="Proteomes" id="UP000241048"/>
    </source>
</evidence>
<name>A0A2T3FNQ9_9CLOT</name>
<evidence type="ECO:0000259" key="1">
    <source>
        <dbReference type="Pfam" id="PF01408"/>
    </source>
</evidence>
<dbReference type="Gene3D" id="3.30.360.10">
    <property type="entry name" value="Dihydrodipicolinate Reductase, domain 2"/>
    <property type="match status" value="1"/>
</dbReference>
<dbReference type="SUPFAM" id="SSF51735">
    <property type="entry name" value="NAD(P)-binding Rossmann-fold domains"/>
    <property type="match status" value="1"/>
</dbReference>
<dbReference type="Pfam" id="PF22725">
    <property type="entry name" value="GFO_IDH_MocA_C3"/>
    <property type="match status" value="1"/>
</dbReference>
<dbReference type="PANTHER" id="PTHR43249:SF1">
    <property type="entry name" value="D-GLUCOSIDE 3-DEHYDROGENASE"/>
    <property type="match status" value="1"/>
</dbReference>
<reference evidence="3 4" key="1">
    <citation type="submission" date="2018-03" db="EMBL/GenBank/DDBJ databases">
        <title>Lachnoclostridium SNUG30386 gen.nov., sp.nov., isolated from human faeces.</title>
        <authorList>
            <person name="Seo B."/>
            <person name="Jeon K."/>
            <person name="Ko G."/>
        </authorList>
    </citation>
    <scope>NUCLEOTIDE SEQUENCE [LARGE SCALE GENOMIC DNA]</scope>
    <source>
        <strain evidence="3 4">SNUG30386</strain>
    </source>
</reference>
<evidence type="ECO:0000259" key="2">
    <source>
        <dbReference type="Pfam" id="PF22725"/>
    </source>
</evidence>
<dbReference type="AlphaFoldDB" id="A0A2T3FNQ9"/>
<dbReference type="SUPFAM" id="SSF55347">
    <property type="entry name" value="Glyceraldehyde-3-phosphate dehydrogenase-like, C-terminal domain"/>
    <property type="match status" value="1"/>
</dbReference>
<dbReference type="Proteomes" id="UP000241048">
    <property type="component" value="Unassembled WGS sequence"/>
</dbReference>
<dbReference type="Pfam" id="PF01408">
    <property type="entry name" value="GFO_IDH_MocA"/>
    <property type="match status" value="1"/>
</dbReference>
<dbReference type="Gene3D" id="3.40.50.720">
    <property type="entry name" value="NAD(P)-binding Rossmann-like Domain"/>
    <property type="match status" value="1"/>
</dbReference>
<feature type="domain" description="GFO/IDH/MocA-like oxidoreductase" evidence="2">
    <location>
        <begin position="133"/>
        <end position="256"/>
    </location>
</feature>
<dbReference type="EMBL" id="PYLO01000003">
    <property type="protein sequence ID" value="PST36899.1"/>
    <property type="molecule type" value="Genomic_DNA"/>
</dbReference>
<dbReference type="GO" id="GO:0000166">
    <property type="term" value="F:nucleotide binding"/>
    <property type="evidence" value="ECO:0007669"/>
    <property type="project" value="InterPro"/>
</dbReference>
<dbReference type="InterPro" id="IPR055170">
    <property type="entry name" value="GFO_IDH_MocA-like_dom"/>
</dbReference>
<accession>A0A2T3FNQ9</accession>
<dbReference type="GeneID" id="79840306"/>
<dbReference type="InterPro" id="IPR036291">
    <property type="entry name" value="NAD(P)-bd_dom_sf"/>
</dbReference>
<dbReference type="InterPro" id="IPR000683">
    <property type="entry name" value="Gfo/Idh/MocA-like_OxRdtase_N"/>
</dbReference>
<dbReference type="PANTHER" id="PTHR43249">
    <property type="entry name" value="UDP-N-ACETYL-2-AMINO-2-DEOXY-D-GLUCURONATE OXIDASE"/>
    <property type="match status" value="1"/>
</dbReference>
<evidence type="ECO:0000313" key="3">
    <source>
        <dbReference type="EMBL" id="PST36899.1"/>
    </source>
</evidence>
<sequence>MGDKIRFGIIGGGMAGPLNAGALRDIPEAEVVAFCDVKEDVAKEFSKEYNIPSYYTDYKEMLKRDDIDAVCVVTPPFLHEQMVVDCAKAGKHVMCEKPISVDCNAADRMIAACKEAGVKFGVIFMYRFMDQAQLIKKALDEGKLGKLLSVDCSGKCFRSDEYYASGAWRGTWKGEGGGSLISQTVHFIDLMLYLVGDVERLTGNYMTTLHPDIEVDDVANAIFKFKNGALGSLVSSSAVRPGYPRHIEIHGEKGTIKIVEEEIVEWKVEGMNEDDYLTKVKVDSGDTATGAGYVATENHRRQLTDFIHAIKEDREPMVDGVEGRRTLEFIRAIYQSSDLGKEVHFPIQEDEKYGKKTAW</sequence>
<keyword evidence="4" id="KW-1185">Reference proteome</keyword>
<protein>
    <recommendedName>
        <fullName evidence="5">Gfo/Idh/MocA family oxidoreductase</fullName>
    </recommendedName>
</protein>
<organism evidence="3 4">
    <name type="scientific">Clostridium fessum</name>
    <dbReference type="NCBI Taxonomy" id="2126740"/>
    <lineage>
        <taxon>Bacteria</taxon>
        <taxon>Bacillati</taxon>
        <taxon>Bacillota</taxon>
        <taxon>Clostridia</taxon>
        <taxon>Eubacteriales</taxon>
        <taxon>Clostridiaceae</taxon>
        <taxon>Clostridium</taxon>
    </lineage>
</organism>
<gene>
    <name evidence="3" type="ORF">C7U56_10090</name>
</gene>
<feature type="domain" description="Gfo/Idh/MocA-like oxidoreductase N-terminal" evidence="1">
    <location>
        <begin position="5"/>
        <end position="123"/>
    </location>
</feature>
<dbReference type="InterPro" id="IPR052515">
    <property type="entry name" value="Gfo/Idh/MocA_Oxidoreductase"/>
</dbReference>
<proteinExistence type="predicted"/>
<dbReference type="RefSeq" id="WP_107001112.1">
    <property type="nucleotide sequence ID" value="NZ_CAUWBW010000032.1"/>
</dbReference>
<comment type="caution">
    <text evidence="3">The sequence shown here is derived from an EMBL/GenBank/DDBJ whole genome shotgun (WGS) entry which is preliminary data.</text>
</comment>
<evidence type="ECO:0008006" key="5">
    <source>
        <dbReference type="Google" id="ProtNLM"/>
    </source>
</evidence>